<dbReference type="RefSeq" id="WP_208830566.1">
    <property type="nucleotide sequence ID" value="NZ_CP072110.1"/>
</dbReference>
<evidence type="ECO:0000313" key="11">
    <source>
        <dbReference type="EMBL" id="QTH62902.1"/>
    </source>
</evidence>
<evidence type="ECO:0000256" key="9">
    <source>
        <dbReference type="SAM" id="SignalP"/>
    </source>
</evidence>
<dbReference type="PROSITE" id="PS51352">
    <property type="entry name" value="THIOREDOXIN_2"/>
    <property type="match status" value="1"/>
</dbReference>
<comment type="similarity">
    <text evidence="2">Belongs to the thioredoxin family. DsbA subfamily.</text>
</comment>
<dbReference type="InterPro" id="IPR001853">
    <property type="entry name" value="DSBA-like_thioredoxin_dom"/>
</dbReference>
<evidence type="ECO:0000256" key="3">
    <source>
        <dbReference type="ARBA" id="ARBA00022729"/>
    </source>
</evidence>
<gene>
    <name evidence="11" type="ORF">J1N51_09015</name>
</gene>
<dbReference type="PANTHER" id="PTHR35891:SF2">
    <property type="entry name" value="THIOL:DISULFIDE INTERCHANGE PROTEIN DSBA"/>
    <property type="match status" value="1"/>
</dbReference>
<reference evidence="11" key="1">
    <citation type="submission" date="2021-03" db="EMBL/GenBank/DDBJ databases">
        <title>Description of Psychrosphaera ytuae sp. nov. isolated from deep sea sediment of South China Sea.</title>
        <authorList>
            <person name="Zhang J."/>
            <person name="Xu X.-D."/>
        </authorList>
    </citation>
    <scope>NUCLEOTIDE SEQUENCE</scope>
    <source>
        <strain evidence="11">MTZ26</strain>
    </source>
</reference>
<evidence type="ECO:0000259" key="10">
    <source>
        <dbReference type="PROSITE" id="PS51352"/>
    </source>
</evidence>
<keyword evidence="5 7" id="KW-1015">Disulfide bond</keyword>
<evidence type="ECO:0000256" key="2">
    <source>
        <dbReference type="ARBA" id="ARBA00005791"/>
    </source>
</evidence>
<evidence type="ECO:0000256" key="6">
    <source>
        <dbReference type="ARBA" id="ARBA00023284"/>
    </source>
</evidence>
<dbReference type="SUPFAM" id="SSF52833">
    <property type="entry name" value="Thioredoxin-like"/>
    <property type="match status" value="1"/>
</dbReference>
<keyword evidence="4 7" id="KW-0574">Periplasm</keyword>
<organism evidence="11 12">
    <name type="scientific">Psychrosphaera ytuae</name>
    <dbReference type="NCBI Taxonomy" id="2820710"/>
    <lineage>
        <taxon>Bacteria</taxon>
        <taxon>Pseudomonadati</taxon>
        <taxon>Pseudomonadota</taxon>
        <taxon>Gammaproteobacteria</taxon>
        <taxon>Alteromonadales</taxon>
        <taxon>Pseudoalteromonadaceae</taxon>
        <taxon>Psychrosphaera</taxon>
    </lineage>
</organism>
<dbReference type="AlphaFoldDB" id="A0A975D9B5"/>
<dbReference type="PIRSF" id="PIRSF001488">
    <property type="entry name" value="Tdi_protein"/>
    <property type="match status" value="1"/>
</dbReference>
<evidence type="ECO:0000313" key="12">
    <source>
        <dbReference type="Proteomes" id="UP000682739"/>
    </source>
</evidence>
<comment type="subcellular location">
    <subcellularLocation>
        <location evidence="1 7">Periplasm</location>
    </subcellularLocation>
</comment>
<feature type="domain" description="Thioredoxin" evidence="10">
    <location>
        <begin position="8"/>
        <end position="151"/>
    </location>
</feature>
<evidence type="ECO:0000256" key="5">
    <source>
        <dbReference type="ARBA" id="ARBA00023157"/>
    </source>
</evidence>
<protein>
    <recommendedName>
        <fullName evidence="7">Thiol:disulfide interchange protein</fullName>
    </recommendedName>
</protein>
<name>A0A975D9B5_9GAMM</name>
<accession>A0A975D9B5</accession>
<dbReference type="InterPro" id="IPR050824">
    <property type="entry name" value="Thiol_disulfide_DsbA"/>
</dbReference>
<dbReference type="InterPro" id="IPR023205">
    <property type="entry name" value="DsbA/DsbL"/>
</dbReference>
<dbReference type="Pfam" id="PF01323">
    <property type="entry name" value="DSBA"/>
    <property type="match status" value="1"/>
</dbReference>
<proteinExistence type="inferred from homology"/>
<feature type="signal peptide" evidence="9">
    <location>
        <begin position="1"/>
        <end position="19"/>
    </location>
</feature>
<evidence type="ECO:0000256" key="7">
    <source>
        <dbReference type="PIRNR" id="PIRNR001488"/>
    </source>
</evidence>
<dbReference type="PANTHER" id="PTHR35891">
    <property type="entry name" value="THIOL:DISULFIDE INTERCHANGE PROTEIN DSBA"/>
    <property type="match status" value="1"/>
</dbReference>
<evidence type="ECO:0000256" key="8">
    <source>
        <dbReference type="PIRSR" id="PIRSR001488-1"/>
    </source>
</evidence>
<feature type="disulfide bond" description="Redox-active" evidence="8">
    <location>
        <begin position="49"/>
        <end position="52"/>
    </location>
</feature>
<sequence length="212" mass="23977">MKKILSFFAVCLLSLNVSAQTLKEGVHYEVISEKGTEKPEVKEFFSFYCPHCLAFEPLANKFKSLSEEKGFEFKKSHVDFLRAAGPDIQFMLTKALVTAEKLNKPQVSDAIFNRIHRQRSAFTGEDDVRQIFIANGVTAEEFNKVFNSFAIKAAAKRMKSEQNDLASKRILTGVPTFIVNGKYKIINSGFEARTYSQLFEQLESAALELVKK</sequence>
<evidence type="ECO:0000256" key="4">
    <source>
        <dbReference type="ARBA" id="ARBA00022764"/>
    </source>
</evidence>
<feature type="chain" id="PRO_5037285108" description="Thiol:disulfide interchange protein" evidence="9">
    <location>
        <begin position="20"/>
        <end position="212"/>
    </location>
</feature>
<keyword evidence="3 9" id="KW-0732">Signal</keyword>
<dbReference type="CDD" id="cd03019">
    <property type="entry name" value="DsbA_DsbA"/>
    <property type="match status" value="1"/>
</dbReference>
<dbReference type="GO" id="GO:0042597">
    <property type="term" value="C:periplasmic space"/>
    <property type="evidence" value="ECO:0007669"/>
    <property type="project" value="UniProtKB-SubCell"/>
</dbReference>
<dbReference type="InterPro" id="IPR036249">
    <property type="entry name" value="Thioredoxin-like_sf"/>
</dbReference>
<dbReference type="InterPro" id="IPR013766">
    <property type="entry name" value="Thioredoxin_domain"/>
</dbReference>
<evidence type="ECO:0000256" key="1">
    <source>
        <dbReference type="ARBA" id="ARBA00004418"/>
    </source>
</evidence>
<dbReference type="EMBL" id="CP072110">
    <property type="protein sequence ID" value="QTH62902.1"/>
    <property type="molecule type" value="Genomic_DNA"/>
</dbReference>
<dbReference type="KEGG" id="psym:J1N51_09015"/>
<dbReference type="Proteomes" id="UP000682739">
    <property type="component" value="Chromosome"/>
</dbReference>
<dbReference type="GO" id="GO:0016491">
    <property type="term" value="F:oxidoreductase activity"/>
    <property type="evidence" value="ECO:0007669"/>
    <property type="project" value="InterPro"/>
</dbReference>
<keyword evidence="12" id="KW-1185">Reference proteome</keyword>
<keyword evidence="6" id="KW-0676">Redox-active center</keyword>
<dbReference type="Gene3D" id="3.40.30.10">
    <property type="entry name" value="Glutaredoxin"/>
    <property type="match status" value="1"/>
</dbReference>